<evidence type="ECO:0000256" key="1">
    <source>
        <dbReference type="ARBA" id="ARBA00022771"/>
    </source>
</evidence>
<dbReference type="OrthoDB" id="10044343at2759"/>
<evidence type="ECO:0000259" key="3">
    <source>
        <dbReference type="PROSITE" id="PS51011"/>
    </source>
</evidence>
<name>A0A5P1EMK0_ASPOF</name>
<dbReference type="CDD" id="cd16100">
    <property type="entry name" value="ARID"/>
    <property type="match status" value="1"/>
</dbReference>
<dbReference type="InterPro" id="IPR001606">
    <property type="entry name" value="ARID_dom"/>
</dbReference>
<proteinExistence type="predicted"/>
<accession>A0A5P1EMK0</accession>
<sequence>MYHIQGTSKQHCSLLAVLCGNFHERPKGDDKPGSSYPIPELVSSGRLEVQTLINPTFDKFREAQKLAEPNILYFQGERLENEDIGSLVWGSEDMSEPQTLSSLIGPALPTIVYLEVPNSEKIAQAVHSKGVPYVIYWKSAFSPYASSHFRQALFSVVQSSCSHTWDAFQLAHASFRLYCVQNNHVLPDNNQKVSGKLGPRLLGDAPKINIAPQERDVDEEEGPSEPLPAIKIYDEDVDMKFLVCGMPCVLDAGLLGSLEDGLNALLNIEIRGSRLQNRVSATPPPLQAGTFTRGVVTMRCDLTTCSSAHISLLVSGSAQTCFDDQLLESHIKNELIEKNQLVHAMPSSEESKSSLPDSLSFAAIACGASVFEVSMKVPAWAAQVLKHLAPELSYRSLVALGIASIQGKPVAAFDREDADRLLFFCTLNGKNLLVDDRIRFRPPRWSAYLISDRRKPGENGGILDDKEIKLIEGIHIRPSTARKRINPALLKPVPHTRHHKMMPFIPETNVYDGSQAKPPLPVIPVKHNVLPPPPTHRKSMSSALHTQQMIPLNPLPMKKHGCNRAPIQVCPEEEFLKDVMQFLIHRGHSRLVPQGGMSEFPDAILNAKRLDLYNLYREVVSRGGFYVGNGINWKGQVFSKMRNHTMTNRMTGVGNTLKRHYETYLLEYELAHDDVDGECCLLCHSSAPGDWVNCGLCGEWAHFGCDRRQGLGTFKDYAKTDGLEYICPHCSLTNYKKKSQKINGIGSASSRHV</sequence>
<reference evidence="5" key="1">
    <citation type="journal article" date="2017" name="Nat. Commun.">
        <title>The asparagus genome sheds light on the origin and evolution of a young Y chromosome.</title>
        <authorList>
            <person name="Harkess A."/>
            <person name="Zhou J."/>
            <person name="Xu C."/>
            <person name="Bowers J.E."/>
            <person name="Van der Hulst R."/>
            <person name="Ayyampalayam S."/>
            <person name="Mercati F."/>
            <person name="Riccardi P."/>
            <person name="McKain M.R."/>
            <person name="Kakrana A."/>
            <person name="Tang H."/>
            <person name="Ray J."/>
            <person name="Groenendijk J."/>
            <person name="Arikit S."/>
            <person name="Mathioni S.M."/>
            <person name="Nakano M."/>
            <person name="Shan H."/>
            <person name="Telgmann-Rauber A."/>
            <person name="Kanno A."/>
            <person name="Yue Z."/>
            <person name="Chen H."/>
            <person name="Li W."/>
            <person name="Chen Y."/>
            <person name="Xu X."/>
            <person name="Zhang Y."/>
            <person name="Luo S."/>
            <person name="Chen H."/>
            <person name="Gao J."/>
            <person name="Mao Z."/>
            <person name="Pires J.C."/>
            <person name="Luo M."/>
            <person name="Kudrna D."/>
            <person name="Wing R.A."/>
            <person name="Meyers B.C."/>
            <person name="Yi K."/>
            <person name="Kong H."/>
            <person name="Lavrijsen P."/>
            <person name="Sunseri F."/>
            <person name="Falavigna A."/>
            <person name="Ye Y."/>
            <person name="Leebens-Mack J.H."/>
            <person name="Chen G."/>
        </authorList>
    </citation>
    <scope>NUCLEOTIDE SEQUENCE [LARGE SCALE GENOMIC DNA]</scope>
    <source>
        <strain evidence="5">cv. DH0086</strain>
    </source>
</reference>
<organism evidence="4 5">
    <name type="scientific">Asparagus officinalis</name>
    <name type="common">Garden asparagus</name>
    <dbReference type="NCBI Taxonomy" id="4686"/>
    <lineage>
        <taxon>Eukaryota</taxon>
        <taxon>Viridiplantae</taxon>
        <taxon>Streptophyta</taxon>
        <taxon>Embryophyta</taxon>
        <taxon>Tracheophyta</taxon>
        <taxon>Spermatophyta</taxon>
        <taxon>Magnoliopsida</taxon>
        <taxon>Liliopsida</taxon>
        <taxon>Asparagales</taxon>
        <taxon>Asparagaceae</taxon>
        <taxon>Asparagoideae</taxon>
        <taxon>Asparagus</taxon>
    </lineage>
</organism>
<dbReference type="GO" id="GO:0003677">
    <property type="term" value="F:DNA binding"/>
    <property type="evidence" value="ECO:0007669"/>
    <property type="project" value="InterPro"/>
</dbReference>
<dbReference type="GO" id="GO:0008270">
    <property type="term" value="F:zinc ion binding"/>
    <property type="evidence" value="ECO:0007669"/>
    <property type="project" value="UniProtKB-KW"/>
</dbReference>
<dbReference type="Gene3D" id="1.10.150.60">
    <property type="entry name" value="ARID DNA-binding domain"/>
    <property type="match status" value="1"/>
</dbReference>
<dbReference type="SUPFAM" id="SSF46774">
    <property type="entry name" value="ARID-like"/>
    <property type="match status" value="1"/>
</dbReference>
<keyword evidence="2" id="KW-0862">Zinc</keyword>
<dbReference type="CDD" id="cd15615">
    <property type="entry name" value="PHD_ARID4_like"/>
    <property type="match status" value="1"/>
</dbReference>
<dbReference type="PANTHER" id="PTHR46694">
    <property type="entry name" value="AT-RICH INTERACTIVE DOMAIN-CONTAINING PROTEIN 4"/>
    <property type="match status" value="1"/>
</dbReference>
<dbReference type="PROSITE" id="PS51011">
    <property type="entry name" value="ARID"/>
    <property type="match status" value="1"/>
</dbReference>
<dbReference type="Pfam" id="PF01388">
    <property type="entry name" value="ARID"/>
    <property type="match status" value="1"/>
</dbReference>
<evidence type="ECO:0000313" key="5">
    <source>
        <dbReference type="Proteomes" id="UP000243459"/>
    </source>
</evidence>
<keyword evidence="1" id="KW-0863">Zinc-finger</keyword>
<dbReference type="InterPro" id="IPR013083">
    <property type="entry name" value="Znf_RING/FYVE/PHD"/>
</dbReference>
<dbReference type="PANTHER" id="PTHR46694:SF1">
    <property type="entry name" value="AT-RICH INTERACTIVE DOMAIN-CONTAINING PROTEIN 4"/>
    <property type="match status" value="1"/>
</dbReference>
<dbReference type="AlphaFoldDB" id="A0A5P1EMK0"/>
<evidence type="ECO:0000313" key="4">
    <source>
        <dbReference type="EMBL" id="ONK66029.1"/>
    </source>
</evidence>
<dbReference type="Proteomes" id="UP000243459">
    <property type="component" value="Chromosome 6"/>
</dbReference>
<dbReference type="InterPro" id="IPR036431">
    <property type="entry name" value="ARID_dom_sf"/>
</dbReference>
<dbReference type="OMA" id="SCGEWAH"/>
<dbReference type="Gene3D" id="3.30.40.10">
    <property type="entry name" value="Zinc/RING finger domain, C3HC4 (zinc finger)"/>
    <property type="match status" value="1"/>
</dbReference>
<keyword evidence="1" id="KW-0479">Metal-binding</keyword>
<dbReference type="EMBL" id="CM007386">
    <property type="protein sequence ID" value="ONK66029.1"/>
    <property type="molecule type" value="Genomic_DNA"/>
</dbReference>
<dbReference type="Gramene" id="ONK66029">
    <property type="protein sequence ID" value="ONK66029"/>
    <property type="gene ID" value="A4U43_C06F3440"/>
</dbReference>
<evidence type="ECO:0000256" key="2">
    <source>
        <dbReference type="ARBA" id="ARBA00022833"/>
    </source>
</evidence>
<dbReference type="SMART" id="SM01014">
    <property type="entry name" value="ARID"/>
    <property type="match status" value="1"/>
</dbReference>
<dbReference type="InterPro" id="IPR042293">
    <property type="entry name" value="ARID4"/>
</dbReference>
<dbReference type="InterPro" id="IPR011011">
    <property type="entry name" value="Znf_FYVE_PHD"/>
</dbReference>
<gene>
    <name evidence="4" type="ORF">A4U43_C06F3440</name>
</gene>
<protein>
    <recommendedName>
        <fullName evidence="3">ARID domain-containing protein</fullName>
    </recommendedName>
</protein>
<dbReference type="SUPFAM" id="SSF57903">
    <property type="entry name" value="FYVE/PHD zinc finger"/>
    <property type="match status" value="1"/>
</dbReference>
<feature type="domain" description="ARID" evidence="3">
    <location>
        <begin position="569"/>
        <end position="673"/>
    </location>
</feature>
<keyword evidence="5" id="KW-1185">Reference proteome</keyword>